<evidence type="ECO:0000256" key="1">
    <source>
        <dbReference type="PROSITE-ProRule" id="PRU00409"/>
    </source>
</evidence>
<organism evidence="3 4">
    <name type="scientific">Bacillus taeanensis</name>
    <dbReference type="NCBI Taxonomy" id="273032"/>
    <lineage>
        <taxon>Bacteria</taxon>
        <taxon>Bacillati</taxon>
        <taxon>Bacillota</taxon>
        <taxon>Bacilli</taxon>
        <taxon>Bacillales</taxon>
        <taxon>Bacillaceae</taxon>
        <taxon>Bacillus</taxon>
    </lineage>
</organism>
<dbReference type="AlphaFoldDB" id="A0A366XXB4"/>
<dbReference type="PROSITE" id="PS50975">
    <property type="entry name" value="ATP_GRASP"/>
    <property type="match status" value="1"/>
</dbReference>
<dbReference type="InterPro" id="IPR011761">
    <property type="entry name" value="ATP-grasp"/>
</dbReference>
<dbReference type="GO" id="GO:0046872">
    <property type="term" value="F:metal ion binding"/>
    <property type="evidence" value="ECO:0007669"/>
    <property type="project" value="InterPro"/>
</dbReference>
<feature type="domain" description="ATP-grasp" evidence="2">
    <location>
        <begin position="88"/>
        <end position="286"/>
    </location>
</feature>
<keyword evidence="4" id="KW-1185">Reference proteome</keyword>
<evidence type="ECO:0000259" key="2">
    <source>
        <dbReference type="PROSITE" id="PS50975"/>
    </source>
</evidence>
<dbReference type="Gene3D" id="3.30.470.20">
    <property type="entry name" value="ATP-grasp fold, B domain"/>
    <property type="match status" value="1"/>
</dbReference>
<dbReference type="GO" id="GO:0005524">
    <property type="term" value="F:ATP binding"/>
    <property type="evidence" value="ECO:0007669"/>
    <property type="project" value="UniProtKB-UniRule"/>
</dbReference>
<dbReference type="RefSeq" id="WP_181833089.1">
    <property type="nucleotide sequence ID" value="NZ_QOCW01000008.1"/>
</dbReference>
<keyword evidence="1" id="KW-0547">Nucleotide-binding</keyword>
<gene>
    <name evidence="3" type="ORF">DS031_09695</name>
</gene>
<proteinExistence type="predicted"/>
<comment type="caution">
    <text evidence="3">The sequence shown here is derived from an EMBL/GenBank/DDBJ whole genome shotgun (WGS) entry which is preliminary data.</text>
</comment>
<dbReference type="Proteomes" id="UP000253314">
    <property type="component" value="Unassembled WGS sequence"/>
</dbReference>
<dbReference type="InterPro" id="IPR005479">
    <property type="entry name" value="CPAse_ATP-bd"/>
</dbReference>
<evidence type="ECO:0000313" key="4">
    <source>
        <dbReference type="Proteomes" id="UP000253314"/>
    </source>
</evidence>
<sequence length="306" mass="35253">MALIRELGKQSIPCIVIGKKYIQTSRYASVSLKTKSNDDLLRILLLLPQLIKIPLVLLTDDDRYLQLLESNWEQLILHYKIPASLENKQLTDKTTLAKIKNQTRVILPKTFKNYKEIPENGYPIIIKPLIQQSLASHLNIQPKKAYICCSKEEVLKTIKILNKLKFPFLIQELIQGSAAKIYNVLLYRNSNGRIIVGFVSKKLRSFPIGFGTGAAQITEKNDMLIEESIKLMEQTSYVGAAEFEYKFCNQKKIFYLIEVNGRFPLQCSLLHKTNPSFISIIFQDLIKPSKAYNQTLFTENIVWIYF</sequence>
<accession>A0A366XXB4</accession>
<dbReference type="Pfam" id="PF02786">
    <property type="entry name" value="CPSase_L_D2"/>
    <property type="match status" value="1"/>
</dbReference>
<protein>
    <recommendedName>
        <fullName evidence="2">ATP-grasp domain-containing protein</fullName>
    </recommendedName>
</protein>
<evidence type="ECO:0000313" key="3">
    <source>
        <dbReference type="EMBL" id="RBW69795.1"/>
    </source>
</evidence>
<reference evidence="3 4" key="1">
    <citation type="submission" date="2018-07" db="EMBL/GenBank/DDBJ databases">
        <title>Lottiidibacillus patelloidae gen. nov., sp. nov., isolated from the intestinal tract of a marine limpet and the reclassification of B. taeanensis BH030017T, B. algicola KMM 3737T and B. hwajinpoensis SW-72T as genus Lottiidibacillus.</title>
        <authorList>
            <person name="Liu R."/>
            <person name="Huang Z."/>
        </authorList>
    </citation>
    <scope>NUCLEOTIDE SEQUENCE [LARGE SCALE GENOMIC DNA]</scope>
    <source>
        <strain evidence="3 4">BH030017</strain>
    </source>
</reference>
<dbReference type="EMBL" id="QOCW01000008">
    <property type="protein sequence ID" value="RBW69795.1"/>
    <property type="molecule type" value="Genomic_DNA"/>
</dbReference>
<keyword evidence="1" id="KW-0067">ATP-binding</keyword>
<dbReference type="SUPFAM" id="SSF56059">
    <property type="entry name" value="Glutathione synthetase ATP-binding domain-like"/>
    <property type="match status" value="1"/>
</dbReference>
<name>A0A366XXB4_9BACI</name>